<dbReference type="STRING" id="671072.PL921460048"/>
<organism evidence="2 3">
    <name type="scientific">Planktothrix tepida PCC 9214</name>
    <dbReference type="NCBI Taxonomy" id="671072"/>
    <lineage>
        <taxon>Bacteria</taxon>
        <taxon>Bacillati</taxon>
        <taxon>Cyanobacteriota</taxon>
        <taxon>Cyanophyceae</taxon>
        <taxon>Oscillatoriophycideae</taxon>
        <taxon>Oscillatoriales</taxon>
        <taxon>Microcoleaceae</taxon>
        <taxon>Planktothrix</taxon>
    </lineage>
</organism>
<accession>A0A1J1LN73</accession>
<evidence type="ECO:0000313" key="3">
    <source>
        <dbReference type="Proteomes" id="UP000184315"/>
    </source>
</evidence>
<dbReference type="OrthoDB" id="459146at2"/>
<evidence type="ECO:0000313" key="2">
    <source>
        <dbReference type="EMBL" id="CUR33939.1"/>
    </source>
</evidence>
<feature type="coiled-coil region" evidence="1">
    <location>
        <begin position="110"/>
        <end position="173"/>
    </location>
</feature>
<dbReference type="RefSeq" id="WP_072716984.1">
    <property type="nucleotide sequence ID" value="NZ_LN889762.1"/>
</dbReference>
<dbReference type="Proteomes" id="UP000184315">
    <property type="component" value="Unassembled WGS sequence"/>
</dbReference>
<keyword evidence="3" id="KW-1185">Reference proteome</keyword>
<name>A0A1J1LN73_9CYAN</name>
<proteinExistence type="predicted"/>
<feature type="coiled-coil region" evidence="1">
    <location>
        <begin position="51"/>
        <end position="78"/>
    </location>
</feature>
<keyword evidence="1" id="KW-0175">Coiled coil</keyword>
<reference evidence="3" key="1">
    <citation type="submission" date="2015-10" db="EMBL/GenBank/DDBJ databases">
        <authorList>
            <person name="Regsiter A."/>
            <person name="william w."/>
        </authorList>
    </citation>
    <scope>NUCLEOTIDE SEQUENCE [LARGE SCALE GENOMIC DNA]</scope>
</reference>
<protein>
    <submittedName>
        <fullName evidence="2">Uncharacterized protein</fullName>
    </submittedName>
</protein>
<dbReference type="SUPFAM" id="SSF116734">
    <property type="entry name" value="DNA methylase specificity domain"/>
    <property type="match status" value="1"/>
</dbReference>
<dbReference type="AlphaFoldDB" id="A0A1J1LN73"/>
<dbReference type="EMBL" id="CZDF01000166">
    <property type="protein sequence ID" value="CUR33939.1"/>
    <property type="molecule type" value="Genomic_DNA"/>
</dbReference>
<evidence type="ECO:0000256" key="1">
    <source>
        <dbReference type="SAM" id="Coils"/>
    </source>
</evidence>
<gene>
    <name evidence="2" type="ORF">PL921460048</name>
</gene>
<sequence>MIPNKMQFQQLQLSTEEEELEFLPLELSIASETEQIAESNSNIQSSPLQRFVETKIELKETEAKLESLELEAINEALNILSQNQDNNKNNVIFDSDIAKVVIGFRQKYESAKDNTKIARLEDEIQLAEQAQQKKMAAKLNQIDAQIQELENQIKQLEEQRDKLMTNKQLNRLKFHLFSAIQDSAYKQAYLSVHIKK</sequence>